<reference evidence="1" key="1">
    <citation type="submission" date="2018-12" db="EMBL/GenBank/DDBJ databases">
        <authorList>
            <person name="Will S."/>
            <person name="Neumann-Schaal M."/>
            <person name="Henke P."/>
        </authorList>
    </citation>
    <scope>NUCLEOTIDE SEQUENCE</scope>
    <source>
        <strain evidence="1">PCC 7102</strain>
    </source>
</reference>
<dbReference type="AlphaFoldDB" id="A0A433VP34"/>
<protein>
    <recommendedName>
        <fullName evidence="3">DUF4351 domain-containing protein</fullName>
    </recommendedName>
</protein>
<proteinExistence type="predicted"/>
<reference evidence="1" key="2">
    <citation type="journal article" date="2019" name="Genome Biol. Evol.">
        <title>Day and night: Metabolic profiles and evolutionary relationships of six axenic non-marine cyanobacteria.</title>
        <authorList>
            <person name="Will S.E."/>
            <person name="Henke P."/>
            <person name="Boedeker C."/>
            <person name="Huang S."/>
            <person name="Brinkmann H."/>
            <person name="Rohde M."/>
            <person name="Jarek M."/>
            <person name="Friedl T."/>
            <person name="Seufert S."/>
            <person name="Schumacher M."/>
            <person name="Overmann J."/>
            <person name="Neumann-Schaal M."/>
            <person name="Petersen J."/>
        </authorList>
    </citation>
    <scope>NUCLEOTIDE SEQUENCE [LARGE SCALE GENOMIC DNA]</scope>
    <source>
        <strain evidence="1">PCC 7102</strain>
    </source>
</reference>
<dbReference type="Proteomes" id="UP000271624">
    <property type="component" value="Unassembled WGS sequence"/>
</dbReference>
<name>A0A433VP34_9CYAN</name>
<evidence type="ECO:0008006" key="3">
    <source>
        <dbReference type="Google" id="ProtNLM"/>
    </source>
</evidence>
<dbReference type="EMBL" id="RSCL01000004">
    <property type="protein sequence ID" value="RUT07795.1"/>
    <property type="molecule type" value="Genomic_DNA"/>
</dbReference>
<comment type="caution">
    <text evidence="1">The sequence shown here is derived from an EMBL/GenBank/DDBJ whole genome shotgun (WGS) entry which is preliminary data.</text>
</comment>
<keyword evidence="2" id="KW-1185">Reference proteome</keyword>
<evidence type="ECO:0000313" key="1">
    <source>
        <dbReference type="EMBL" id="RUT07795.1"/>
    </source>
</evidence>
<accession>A0A433VP34</accession>
<evidence type="ECO:0000313" key="2">
    <source>
        <dbReference type="Proteomes" id="UP000271624"/>
    </source>
</evidence>
<organism evidence="1 2">
    <name type="scientific">Dulcicalothrix desertica PCC 7102</name>
    <dbReference type="NCBI Taxonomy" id="232991"/>
    <lineage>
        <taxon>Bacteria</taxon>
        <taxon>Bacillati</taxon>
        <taxon>Cyanobacteriota</taxon>
        <taxon>Cyanophyceae</taxon>
        <taxon>Nostocales</taxon>
        <taxon>Calotrichaceae</taxon>
        <taxon>Dulcicalothrix</taxon>
    </lineage>
</organism>
<gene>
    <name evidence="1" type="ORF">DSM106972_020550</name>
</gene>
<dbReference type="OrthoDB" id="517892at2"/>
<dbReference type="RefSeq" id="WP_127080653.1">
    <property type="nucleotide sequence ID" value="NZ_RSCL01000004.1"/>
</dbReference>
<sequence length="82" mass="9616">MLLSEVYQEWEEKTKQQGLEQGLEQGRQQEQRLVIENLLKARFGKIDPELASIIPSLLTLPTEEYTVLLLKPREELLAYFNQ</sequence>